<proteinExistence type="predicted"/>
<sequence length="107" mass="11935">MSTCRPTDEDVNCGNNEGEEFNTGPLSVLTTSVKNNTQCSKETIGQFAVGNTKPVIWDGPIGLNLLRTCGIVHFGPTFFSFRNFQRALVLICFWAMELLVLTWEICE</sequence>
<dbReference type="EMBL" id="CM047736">
    <property type="protein sequence ID" value="KAJ0052467.1"/>
    <property type="molecule type" value="Genomic_DNA"/>
</dbReference>
<keyword evidence="2" id="KW-1185">Reference proteome</keyword>
<evidence type="ECO:0000313" key="1">
    <source>
        <dbReference type="EMBL" id="KAJ0052467.1"/>
    </source>
</evidence>
<protein>
    <submittedName>
        <fullName evidence="1">Uncharacterized protein</fullName>
    </submittedName>
</protein>
<gene>
    <name evidence="1" type="ORF">Pint_00968</name>
</gene>
<organism evidence="1 2">
    <name type="scientific">Pistacia integerrima</name>
    <dbReference type="NCBI Taxonomy" id="434235"/>
    <lineage>
        <taxon>Eukaryota</taxon>
        <taxon>Viridiplantae</taxon>
        <taxon>Streptophyta</taxon>
        <taxon>Embryophyta</taxon>
        <taxon>Tracheophyta</taxon>
        <taxon>Spermatophyta</taxon>
        <taxon>Magnoliopsida</taxon>
        <taxon>eudicotyledons</taxon>
        <taxon>Gunneridae</taxon>
        <taxon>Pentapetalae</taxon>
        <taxon>rosids</taxon>
        <taxon>malvids</taxon>
        <taxon>Sapindales</taxon>
        <taxon>Anacardiaceae</taxon>
        <taxon>Pistacia</taxon>
    </lineage>
</organism>
<name>A0ACC0ZJP8_9ROSI</name>
<comment type="caution">
    <text evidence="1">The sequence shown here is derived from an EMBL/GenBank/DDBJ whole genome shotgun (WGS) entry which is preliminary data.</text>
</comment>
<dbReference type="Proteomes" id="UP001163603">
    <property type="component" value="Chromosome 1"/>
</dbReference>
<accession>A0ACC0ZJP8</accession>
<reference evidence="2" key="1">
    <citation type="journal article" date="2023" name="G3 (Bethesda)">
        <title>Genome assembly and association tests identify interacting loci associated with vigor, precocity, and sex in interspecific pistachio rootstocks.</title>
        <authorList>
            <person name="Palmer W."/>
            <person name="Jacygrad E."/>
            <person name="Sagayaradj S."/>
            <person name="Cavanaugh K."/>
            <person name="Han R."/>
            <person name="Bertier L."/>
            <person name="Beede B."/>
            <person name="Kafkas S."/>
            <person name="Golino D."/>
            <person name="Preece J."/>
            <person name="Michelmore R."/>
        </authorList>
    </citation>
    <scope>NUCLEOTIDE SEQUENCE [LARGE SCALE GENOMIC DNA]</scope>
</reference>
<evidence type="ECO:0000313" key="2">
    <source>
        <dbReference type="Proteomes" id="UP001163603"/>
    </source>
</evidence>